<dbReference type="GO" id="GO:0004523">
    <property type="term" value="F:RNA-DNA hybrid ribonuclease activity"/>
    <property type="evidence" value="ECO:0007669"/>
    <property type="project" value="InterPro"/>
</dbReference>
<evidence type="ECO:0000313" key="2">
    <source>
        <dbReference type="EMBL" id="KAK2661256.1"/>
    </source>
</evidence>
<dbReference type="AlphaFoldDB" id="A0AAE0CS03"/>
<dbReference type="GO" id="GO:0003676">
    <property type="term" value="F:nucleic acid binding"/>
    <property type="evidence" value="ECO:0007669"/>
    <property type="project" value="InterPro"/>
</dbReference>
<name>A0AAE0CS03_9ROSI</name>
<protein>
    <recommendedName>
        <fullName evidence="1">RNase H type-1 domain-containing protein</fullName>
    </recommendedName>
</protein>
<dbReference type="PANTHER" id="PTHR33116:SF86">
    <property type="entry name" value="REVERSE TRANSCRIPTASE DOMAIN-CONTAINING PROTEIN"/>
    <property type="match status" value="1"/>
</dbReference>
<feature type="domain" description="RNase H type-1" evidence="1">
    <location>
        <begin position="365"/>
        <end position="482"/>
    </location>
</feature>
<dbReference type="Pfam" id="PF13456">
    <property type="entry name" value="RVT_3"/>
    <property type="match status" value="1"/>
</dbReference>
<accession>A0AAE0CS03</accession>
<reference evidence="2" key="1">
    <citation type="journal article" date="2023" name="Plant J.">
        <title>Genome sequences and population genomics provide insights into the demographic history, inbreeding, and mutation load of two 'living fossil' tree species of Dipteronia.</title>
        <authorList>
            <person name="Feng Y."/>
            <person name="Comes H.P."/>
            <person name="Chen J."/>
            <person name="Zhu S."/>
            <person name="Lu R."/>
            <person name="Zhang X."/>
            <person name="Li P."/>
            <person name="Qiu J."/>
            <person name="Olsen K.M."/>
            <person name="Qiu Y."/>
        </authorList>
    </citation>
    <scope>NUCLEOTIDE SEQUENCE</scope>
    <source>
        <strain evidence="2">KIB01</strain>
    </source>
</reference>
<evidence type="ECO:0000313" key="3">
    <source>
        <dbReference type="Proteomes" id="UP001280121"/>
    </source>
</evidence>
<proteinExistence type="predicted"/>
<gene>
    <name evidence="2" type="ORF">Ddye_007789</name>
</gene>
<dbReference type="PANTHER" id="PTHR33116">
    <property type="entry name" value="REVERSE TRANSCRIPTASE ZINC-BINDING DOMAIN-CONTAINING PROTEIN-RELATED-RELATED"/>
    <property type="match status" value="1"/>
</dbReference>
<comment type="caution">
    <text evidence="2">The sequence shown here is derived from an EMBL/GenBank/DDBJ whole genome shotgun (WGS) entry which is preliminary data.</text>
</comment>
<sequence>MKKRFFFEECWVDDSECKQLVDSVWNGVVVTGSVNGILKKIDRCGKVLRSWNIAKRWDQRKELQDKRKALKAACNSEKPQSWKAINVILSQLDELLNTEERSKRKLYADIVDRVWGKIKGWVEKLLSVGGNEILIKAVVQDIPMYSMSLFRLPKGLIQEIQRLTNRFWWGSNAKNRRIHWCAWDHLFKPKHEGGLGFRNLEISNWALLANQCWRLLKNPDSLAAKILKGCYHKNCGFLEAPKKSGASFHWTSLVWGKELLKKGLRWRIGNGSSICIYKDKWIPRPFSLKVLAPPVWELMLKNAKFHGQHDCELSSVGTWCKNYLMEYQTSIRNDNKFSNGGNQLSETWIPPNQDQYKINCCSVFDRGKGRIGVGIITRNSKVEIMASSAQTIEASFSLKMRQLVAIKKSILFGMDCGLASILVEANESSVVLKWLCDGSHKDSENGVILDEIANLMHAGNGIVVSNVSRKPNMPAAVLAKEAPMISEDTFWMEECPPF</sequence>
<dbReference type="InterPro" id="IPR002156">
    <property type="entry name" value="RNaseH_domain"/>
</dbReference>
<organism evidence="2 3">
    <name type="scientific">Dipteronia dyeriana</name>
    <dbReference type="NCBI Taxonomy" id="168575"/>
    <lineage>
        <taxon>Eukaryota</taxon>
        <taxon>Viridiplantae</taxon>
        <taxon>Streptophyta</taxon>
        <taxon>Embryophyta</taxon>
        <taxon>Tracheophyta</taxon>
        <taxon>Spermatophyta</taxon>
        <taxon>Magnoliopsida</taxon>
        <taxon>eudicotyledons</taxon>
        <taxon>Gunneridae</taxon>
        <taxon>Pentapetalae</taxon>
        <taxon>rosids</taxon>
        <taxon>malvids</taxon>
        <taxon>Sapindales</taxon>
        <taxon>Sapindaceae</taxon>
        <taxon>Hippocastanoideae</taxon>
        <taxon>Acereae</taxon>
        <taxon>Dipteronia</taxon>
    </lineage>
</organism>
<dbReference type="EMBL" id="JANJYI010000002">
    <property type="protein sequence ID" value="KAK2661256.1"/>
    <property type="molecule type" value="Genomic_DNA"/>
</dbReference>
<keyword evidence="3" id="KW-1185">Reference proteome</keyword>
<evidence type="ECO:0000259" key="1">
    <source>
        <dbReference type="Pfam" id="PF13456"/>
    </source>
</evidence>
<dbReference type="Proteomes" id="UP001280121">
    <property type="component" value="Unassembled WGS sequence"/>
</dbReference>